<evidence type="ECO:0000259" key="1">
    <source>
        <dbReference type="Pfam" id="PF07238"/>
    </source>
</evidence>
<dbReference type="RefSeq" id="WP_176571923.1">
    <property type="nucleotide sequence ID" value="NZ_CP056030.1"/>
</dbReference>
<feature type="domain" description="PilZ" evidence="1">
    <location>
        <begin position="5"/>
        <end position="100"/>
    </location>
</feature>
<dbReference type="GO" id="GO:0035438">
    <property type="term" value="F:cyclic-di-GMP binding"/>
    <property type="evidence" value="ECO:0007669"/>
    <property type="project" value="InterPro"/>
</dbReference>
<proteinExistence type="predicted"/>
<accession>A0A7D5DAD9</accession>
<dbReference type="KEGG" id="pez:HWQ56_23695"/>
<sequence>MFTERRIERHQLPCYLKVFNRYTGQPIGFLGNVDEEGMMLISNLPLLVGPDFELQIKLPDQVINLSAACLWCQEDVTPGHYDSGFQLLHANAEYEQLVVALRDYLSFPMNESA</sequence>
<dbReference type="EMBL" id="CP056030">
    <property type="protein sequence ID" value="QKZ06616.1"/>
    <property type="molecule type" value="Genomic_DNA"/>
</dbReference>
<reference evidence="2 3" key="1">
    <citation type="submission" date="2020-06" db="EMBL/GenBank/DDBJ databases">
        <title>Pseudomonas eucalypticola sp. nov., an endophyte of Eucalyptus dunnii leaves with biocontrol ability of eucalyptus leaf blight.</title>
        <authorList>
            <person name="Liu Y."/>
            <person name="Song Z."/>
            <person name="Zeng H."/>
            <person name="Lu M."/>
            <person name="Wang X."/>
            <person name="Lian X."/>
            <person name="Zhang Q."/>
        </authorList>
    </citation>
    <scope>NUCLEOTIDE SEQUENCE [LARGE SCALE GENOMIC DNA]</scope>
    <source>
        <strain evidence="2 3">NP-1</strain>
    </source>
</reference>
<evidence type="ECO:0000313" key="2">
    <source>
        <dbReference type="EMBL" id="QKZ06616.1"/>
    </source>
</evidence>
<dbReference type="InterPro" id="IPR009875">
    <property type="entry name" value="PilZ_domain"/>
</dbReference>
<keyword evidence="3" id="KW-1185">Reference proteome</keyword>
<dbReference type="AlphaFoldDB" id="A0A7D5DAD9"/>
<evidence type="ECO:0000313" key="3">
    <source>
        <dbReference type="Proteomes" id="UP000509568"/>
    </source>
</evidence>
<organism evidence="2 3">
    <name type="scientific">Pseudomonas eucalypticola</name>
    <dbReference type="NCBI Taxonomy" id="2599595"/>
    <lineage>
        <taxon>Bacteria</taxon>
        <taxon>Pseudomonadati</taxon>
        <taxon>Pseudomonadota</taxon>
        <taxon>Gammaproteobacteria</taxon>
        <taxon>Pseudomonadales</taxon>
        <taxon>Pseudomonadaceae</taxon>
        <taxon>Pseudomonas</taxon>
    </lineage>
</organism>
<dbReference type="Proteomes" id="UP000509568">
    <property type="component" value="Chromosome"/>
</dbReference>
<protein>
    <submittedName>
        <fullName evidence="2">PilZ domain-containing protein</fullName>
    </submittedName>
</protein>
<name>A0A7D5DAD9_9PSED</name>
<gene>
    <name evidence="2" type="ORF">HWQ56_23695</name>
</gene>
<dbReference type="Pfam" id="PF07238">
    <property type="entry name" value="PilZ"/>
    <property type="match status" value="1"/>
</dbReference>